<dbReference type="AlphaFoldDB" id="A0A9P7EX53"/>
<organism evidence="1 2">
    <name type="scientific">Suillus discolor</name>
    <dbReference type="NCBI Taxonomy" id="1912936"/>
    <lineage>
        <taxon>Eukaryota</taxon>
        <taxon>Fungi</taxon>
        <taxon>Dikarya</taxon>
        <taxon>Basidiomycota</taxon>
        <taxon>Agaricomycotina</taxon>
        <taxon>Agaricomycetes</taxon>
        <taxon>Agaricomycetidae</taxon>
        <taxon>Boletales</taxon>
        <taxon>Suillineae</taxon>
        <taxon>Suillaceae</taxon>
        <taxon>Suillus</taxon>
    </lineage>
</organism>
<proteinExistence type="predicted"/>
<sequence>MTQVSCLSRDLATPLYFHSVGLSVEQKWLRINAQTCLALLLYSRTASFCAPRFLRCNLIGTSARDLTALQIFLESLMGIQSRPILSVICFDAPPRVDLASLFQVIKNLGCSSFTYSSSDLEQLRVIVPTPVPGSDPGAVCSLWRLSLDLPMFFSPCVASLTLATLQDCPLSSLSLTHTGLSGIKWAALLRSVHLPLLQMLTVDVHCPPHVLANFLIRHQNIGQVWIHPGQTSVPLELQNHSSQKLHSHTLQQTSNSHLHELTVLGGPSWYLVPLLAAIHPATCIRNLNLRFEEDSTSNHFSAVLDVTQHFTSIHALQLSFFNASHNVNHYDVPCNEHRTIPAKQLTVSVHGPDLDDLLISSP</sequence>
<comment type="caution">
    <text evidence="1">The sequence shown here is derived from an EMBL/GenBank/DDBJ whole genome shotgun (WGS) entry which is preliminary data.</text>
</comment>
<evidence type="ECO:0000313" key="2">
    <source>
        <dbReference type="Proteomes" id="UP000823399"/>
    </source>
</evidence>
<gene>
    <name evidence="1" type="ORF">F5147DRAFT_778342</name>
</gene>
<dbReference type="RefSeq" id="XP_041288134.1">
    <property type="nucleotide sequence ID" value="XM_041442116.1"/>
</dbReference>
<dbReference type="EMBL" id="JABBWM010000070">
    <property type="protein sequence ID" value="KAG2096291.1"/>
    <property type="molecule type" value="Genomic_DNA"/>
</dbReference>
<evidence type="ECO:0000313" key="1">
    <source>
        <dbReference type="EMBL" id="KAG2096291.1"/>
    </source>
</evidence>
<name>A0A9P7EX53_9AGAM</name>
<accession>A0A9P7EX53</accession>
<dbReference type="OrthoDB" id="2680064at2759"/>
<reference evidence="1" key="1">
    <citation type="journal article" date="2020" name="New Phytol.">
        <title>Comparative genomics reveals dynamic genome evolution in host specialist ectomycorrhizal fungi.</title>
        <authorList>
            <person name="Lofgren L.A."/>
            <person name="Nguyen N.H."/>
            <person name="Vilgalys R."/>
            <person name="Ruytinx J."/>
            <person name="Liao H.L."/>
            <person name="Branco S."/>
            <person name="Kuo A."/>
            <person name="LaButti K."/>
            <person name="Lipzen A."/>
            <person name="Andreopoulos W."/>
            <person name="Pangilinan J."/>
            <person name="Riley R."/>
            <person name="Hundley H."/>
            <person name="Na H."/>
            <person name="Barry K."/>
            <person name="Grigoriev I.V."/>
            <person name="Stajich J.E."/>
            <person name="Kennedy P.G."/>
        </authorList>
    </citation>
    <scope>NUCLEOTIDE SEQUENCE</scope>
    <source>
        <strain evidence="1">FC423</strain>
    </source>
</reference>
<dbReference type="Proteomes" id="UP000823399">
    <property type="component" value="Unassembled WGS sequence"/>
</dbReference>
<dbReference type="GeneID" id="64704375"/>
<protein>
    <submittedName>
        <fullName evidence="1">Uncharacterized protein</fullName>
    </submittedName>
</protein>
<keyword evidence="2" id="KW-1185">Reference proteome</keyword>